<accession>A0A1R1MMN6</accession>
<evidence type="ECO:0000256" key="2">
    <source>
        <dbReference type="ARBA" id="ARBA00022485"/>
    </source>
</evidence>
<sequence length="266" mass="30513">MKLKKKYQSRLNNLFVYETEDGFHIESVFYRGDTLCISTQVGCPIGCHFCASGNKGFFRNLSEEEIKQQYLLLKEKLPIKGIAIAGIGEPSFNVNSVLKALIFFKNKKLKVTITTTGYPDKEFQKLLLSKHDGITLSIHGFSKSVRQKLFKLNFPFEKTLSTFENYIKQLSKTKRKKYQLGYLLLDGVNDSKEELSKLAELAKKYSLTVMLMMYNPVETSPFKPVSPEKYEENFRFLRKHGIRVTLSNRFRTDPLGGCGTLTIART</sequence>
<dbReference type="InterPro" id="IPR006638">
    <property type="entry name" value="Elp3/MiaA/NifB-like_rSAM"/>
</dbReference>
<evidence type="ECO:0000256" key="3">
    <source>
        <dbReference type="ARBA" id="ARBA00022691"/>
    </source>
</evidence>
<dbReference type="CDD" id="cd01335">
    <property type="entry name" value="Radical_SAM"/>
    <property type="match status" value="1"/>
</dbReference>
<keyword evidence="4" id="KW-0479">Metal-binding</keyword>
<dbReference type="SFLD" id="SFLDS00029">
    <property type="entry name" value="Radical_SAM"/>
    <property type="match status" value="1"/>
</dbReference>
<gene>
    <name evidence="8" type="ORF">BLW93_01875</name>
</gene>
<dbReference type="PROSITE" id="PS51918">
    <property type="entry name" value="RADICAL_SAM"/>
    <property type="match status" value="1"/>
</dbReference>
<dbReference type="InterPro" id="IPR040072">
    <property type="entry name" value="Methyltransferase_A"/>
</dbReference>
<name>A0A1R1MMN6_9BACT</name>
<evidence type="ECO:0000256" key="1">
    <source>
        <dbReference type="ARBA" id="ARBA00001966"/>
    </source>
</evidence>
<evidence type="ECO:0000313" key="9">
    <source>
        <dbReference type="Proteomes" id="UP000187408"/>
    </source>
</evidence>
<dbReference type="GO" id="GO:0030488">
    <property type="term" value="P:tRNA methylation"/>
    <property type="evidence" value="ECO:0007669"/>
    <property type="project" value="TreeGrafter"/>
</dbReference>
<dbReference type="GO" id="GO:0046872">
    <property type="term" value="F:metal ion binding"/>
    <property type="evidence" value="ECO:0007669"/>
    <property type="project" value="UniProtKB-KW"/>
</dbReference>
<organism evidence="8 9">
    <name type="scientific">Desulfurobacterium indicum</name>
    <dbReference type="NCBI Taxonomy" id="1914305"/>
    <lineage>
        <taxon>Bacteria</taxon>
        <taxon>Pseudomonadati</taxon>
        <taxon>Aquificota</taxon>
        <taxon>Aquificia</taxon>
        <taxon>Desulfurobacteriales</taxon>
        <taxon>Desulfurobacteriaceae</taxon>
        <taxon>Desulfurobacterium</taxon>
    </lineage>
</organism>
<comment type="cofactor">
    <cofactor evidence="1">
        <name>[4Fe-4S] cluster</name>
        <dbReference type="ChEBI" id="CHEBI:49883"/>
    </cofactor>
</comment>
<keyword evidence="3" id="KW-0949">S-adenosyl-L-methionine</keyword>
<dbReference type="Proteomes" id="UP000187408">
    <property type="component" value="Unassembled WGS sequence"/>
</dbReference>
<comment type="caution">
    <text evidence="8">The sequence shown here is derived from an EMBL/GenBank/DDBJ whole genome shotgun (WGS) entry which is preliminary data.</text>
</comment>
<evidence type="ECO:0000256" key="4">
    <source>
        <dbReference type="ARBA" id="ARBA00022723"/>
    </source>
</evidence>
<dbReference type="SUPFAM" id="SSF102114">
    <property type="entry name" value="Radical SAM enzymes"/>
    <property type="match status" value="1"/>
</dbReference>
<reference evidence="8 9" key="1">
    <citation type="submission" date="2016-10" db="EMBL/GenBank/DDBJ databases">
        <title>Genome sequence of a sulfur-reducing bacterium Desulfurobacterium indicum K6013.</title>
        <authorList>
            <person name="Cao J."/>
            <person name="Shao Z."/>
            <person name="Alain K."/>
            <person name="Jebbar M."/>
        </authorList>
    </citation>
    <scope>NUCLEOTIDE SEQUENCE [LARGE SCALE GENOMIC DNA]</scope>
    <source>
        <strain evidence="8 9">K6013</strain>
    </source>
</reference>
<dbReference type="OrthoDB" id="9793973at2"/>
<dbReference type="SMART" id="SM00729">
    <property type="entry name" value="Elp3"/>
    <property type="match status" value="1"/>
</dbReference>
<evidence type="ECO:0000259" key="7">
    <source>
        <dbReference type="PROSITE" id="PS51918"/>
    </source>
</evidence>
<evidence type="ECO:0000256" key="6">
    <source>
        <dbReference type="ARBA" id="ARBA00023014"/>
    </source>
</evidence>
<feature type="domain" description="Radical SAM core" evidence="7">
    <location>
        <begin position="29"/>
        <end position="249"/>
    </location>
</feature>
<dbReference type="RefSeq" id="WP_076712421.1">
    <property type="nucleotide sequence ID" value="NZ_MOEN01000004.1"/>
</dbReference>
<dbReference type="AlphaFoldDB" id="A0A1R1MMN6"/>
<proteinExistence type="predicted"/>
<keyword evidence="9" id="KW-1185">Reference proteome</keyword>
<dbReference type="GO" id="GO:0070475">
    <property type="term" value="P:rRNA base methylation"/>
    <property type="evidence" value="ECO:0007669"/>
    <property type="project" value="TreeGrafter"/>
</dbReference>
<dbReference type="STRING" id="1914305.BLW93_01875"/>
<keyword evidence="5" id="KW-0408">Iron</keyword>
<dbReference type="InterPro" id="IPR058240">
    <property type="entry name" value="rSAM_sf"/>
</dbReference>
<dbReference type="InterPro" id="IPR007197">
    <property type="entry name" value="rSAM"/>
</dbReference>
<dbReference type="InterPro" id="IPR013785">
    <property type="entry name" value="Aldolase_TIM"/>
</dbReference>
<dbReference type="GO" id="GO:0051539">
    <property type="term" value="F:4 iron, 4 sulfur cluster binding"/>
    <property type="evidence" value="ECO:0007669"/>
    <property type="project" value="UniProtKB-KW"/>
</dbReference>
<dbReference type="Pfam" id="PF04055">
    <property type="entry name" value="Radical_SAM"/>
    <property type="match status" value="1"/>
</dbReference>
<keyword evidence="6" id="KW-0411">Iron-sulfur</keyword>
<dbReference type="EMBL" id="MOEN01000004">
    <property type="protein sequence ID" value="OMH41092.1"/>
    <property type="molecule type" value="Genomic_DNA"/>
</dbReference>
<dbReference type="Gene3D" id="3.20.20.70">
    <property type="entry name" value="Aldolase class I"/>
    <property type="match status" value="1"/>
</dbReference>
<evidence type="ECO:0000256" key="5">
    <source>
        <dbReference type="ARBA" id="ARBA00023004"/>
    </source>
</evidence>
<evidence type="ECO:0000313" key="8">
    <source>
        <dbReference type="EMBL" id="OMH41092.1"/>
    </source>
</evidence>
<dbReference type="GO" id="GO:0003824">
    <property type="term" value="F:catalytic activity"/>
    <property type="evidence" value="ECO:0007669"/>
    <property type="project" value="InterPro"/>
</dbReference>
<dbReference type="PANTHER" id="PTHR30544">
    <property type="entry name" value="23S RRNA METHYLTRANSFERASE"/>
    <property type="match status" value="1"/>
</dbReference>
<protein>
    <submittedName>
        <fullName evidence="8">Radical SAM protein</fullName>
    </submittedName>
</protein>
<dbReference type="PANTHER" id="PTHR30544:SF5">
    <property type="entry name" value="RADICAL SAM CORE DOMAIN-CONTAINING PROTEIN"/>
    <property type="match status" value="1"/>
</dbReference>
<keyword evidence="2" id="KW-0004">4Fe-4S</keyword>